<organism evidence="1 2">
    <name type="scientific">Crotalus adamanteus</name>
    <name type="common">Eastern diamondback rattlesnake</name>
    <dbReference type="NCBI Taxonomy" id="8729"/>
    <lineage>
        <taxon>Eukaryota</taxon>
        <taxon>Metazoa</taxon>
        <taxon>Chordata</taxon>
        <taxon>Craniata</taxon>
        <taxon>Vertebrata</taxon>
        <taxon>Euteleostomi</taxon>
        <taxon>Lepidosauria</taxon>
        <taxon>Squamata</taxon>
        <taxon>Bifurcata</taxon>
        <taxon>Unidentata</taxon>
        <taxon>Episquamata</taxon>
        <taxon>Toxicofera</taxon>
        <taxon>Serpentes</taxon>
        <taxon>Colubroidea</taxon>
        <taxon>Viperidae</taxon>
        <taxon>Crotalinae</taxon>
        <taxon>Crotalus</taxon>
    </lineage>
</organism>
<comment type="caution">
    <text evidence="1">The sequence shown here is derived from an EMBL/GenBank/DDBJ whole genome shotgun (WGS) entry which is preliminary data.</text>
</comment>
<sequence length="136" mass="15427">VEKSPVYISPKEAADFTNIAQMLQNATLARHATGMIKNFSNYYSLHEYLSRLQRGSCQDTIVTAGPSTCRQSSPAFTVEIQQEILENALFFLKKEGSSMNSSQWREAYFLLFSNILPRTVHLSQMAPKLPCHLYTM</sequence>
<name>A0AAW1AUH8_CROAD</name>
<keyword evidence="2" id="KW-1185">Reference proteome</keyword>
<feature type="non-terminal residue" evidence="1">
    <location>
        <position position="1"/>
    </location>
</feature>
<protein>
    <submittedName>
        <fullName evidence="1">SraP: SraP</fullName>
    </submittedName>
</protein>
<dbReference type="Proteomes" id="UP001474421">
    <property type="component" value="Unassembled WGS sequence"/>
</dbReference>
<dbReference type="AlphaFoldDB" id="A0AAW1AUH8"/>
<evidence type="ECO:0000313" key="1">
    <source>
        <dbReference type="EMBL" id="KAK9393393.1"/>
    </source>
</evidence>
<accession>A0AAW1AUH8</accession>
<proteinExistence type="predicted"/>
<reference evidence="1 2" key="1">
    <citation type="journal article" date="2024" name="Proc. Natl. Acad. Sci. U.S.A.">
        <title>The genetic regulatory architecture and epigenomic basis for age-related changes in rattlesnake venom.</title>
        <authorList>
            <person name="Hogan M.P."/>
            <person name="Holding M.L."/>
            <person name="Nystrom G.S."/>
            <person name="Colston T.J."/>
            <person name="Bartlett D.A."/>
            <person name="Mason A.J."/>
            <person name="Ellsworth S.A."/>
            <person name="Rautsaw R.M."/>
            <person name="Lawrence K.C."/>
            <person name="Strickland J.L."/>
            <person name="He B."/>
            <person name="Fraser P."/>
            <person name="Margres M.J."/>
            <person name="Gilbert D.M."/>
            <person name="Gibbs H.L."/>
            <person name="Parkinson C.L."/>
            <person name="Rokyta D.R."/>
        </authorList>
    </citation>
    <scope>NUCLEOTIDE SEQUENCE [LARGE SCALE GENOMIC DNA]</scope>
    <source>
        <strain evidence="1">DRR0105</strain>
    </source>
</reference>
<dbReference type="EMBL" id="JAOTOJ010000014">
    <property type="protein sequence ID" value="KAK9393393.1"/>
    <property type="molecule type" value="Genomic_DNA"/>
</dbReference>
<gene>
    <name evidence="1" type="ORF">NXF25_016655</name>
</gene>
<evidence type="ECO:0000313" key="2">
    <source>
        <dbReference type="Proteomes" id="UP001474421"/>
    </source>
</evidence>